<protein>
    <recommendedName>
        <fullName evidence="3">F-box domain-containing protein</fullName>
    </recommendedName>
</protein>
<proteinExistence type="predicted"/>
<dbReference type="Gene3D" id="3.80.10.10">
    <property type="entry name" value="Ribonuclease Inhibitor"/>
    <property type="match status" value="1"/>
</dbReference>
<organism evidence="1 2">
    <name type="scientific">Mycena chlorophos</name>
    <name type="common">Agaric fungus</name>
    <name type="synonym">Agaricus chlorophos</name>
    <dbReference type="NCBI Taxonomy" id="658473"/>
    <lineage>
        <taxon>Eukaryota</taxon>
        <taxon>Fungi</taxon>
        <taxon>Dikarya</taxon>
        <taxon>Basidiomycota</taxon>
        <taxon>Agaricomycotina</taxon>
        <taxon>Agaricomycetes</taxon>
        <taxon>Agaricomycetidae</taxon>
        <taxon>Agaricales</taxon>
        <taxon>Marasmiineae</taxon>
        <taxon>Mycenaceae</taxon>
        <taxon>Mycena</taxon>
    </lineage>
</organism>
<comment type="caution">
    <text evidence="1">The sequence shown here is derived from an EMBL/GenBank/DDBJ whole genome shotgun (WGS) entry which is preliminary data.</text>
</comment>
<dbReference type="InterPro" id="IPR032675">
    <property type="entry name" value="LRR_dom_sf"/>
</dbReference>
<evidence type="ECO:0008006" key="3">
    <source>
        <dbReference type="Google" id="ProtNLM"/>
    </source>
</evidence>
<dbReference type="Proteomes" id="UP000613580">
    <property type="component" value="Unassembled WGS sequence"/>
</dbReference>
<sequence length="528" mass="59068">MHPALGIPEIVHEIALAANARYHNGKTLLALATTCHTFLDPALNELWCDLGSFRRWVQCFPDGLFVYEKVLTGDGQDFTVKRPMLASDWERPLFYAKRVRRLTYGFFTHSTWPVLHRMVMSLPSGCVFPRLLSLGFPITNEPEELIFLRFFLPSTLSSVCIHNCGPYFLDILPTLGQLCPALRDVTLQVHDMQPDERFVQATSDFIVRLHHLRSLTAPTLNWEALQHLAELPNLSQLKLQNLAHIGPSPAPLPSGFPALRHLNLGYTPLPVATSLLSALRNTELCSLDLQQYPCPTKRDMQNFFYTLSSNTSMRTSLADLAFSIVPVRAPDPDDEVGPGIGYVAHDCTPSCALGDSVLRHLHGFAHLTDVYISMAAPLDIDDNTLLDLARAWPELQRLTLNCEQPAPDPEAAAPPVPVFIPKTTLLGLSHFAAHCPDLLSLELSRRIMQRKLTSLDLSASPIAQAKIPAIAQFLSGIFPKAYVDGECNESWKEVQVQVERLLAVRKEEWAWARAATRNTRRRVKAKRD</sequence>
<keyword evidence="2" id="KW-1185">Reference proteome</keyword>
<evidence type="ECO:0000313" key="1">
    <source>
        <dbReference type="EMBL" id="KAF7300514.1"/>
    </source>
</evidence>
<gene>
    <name evidence="1" type="ORF">HMN09_00935900</name>
</gene>
<dbReference type="EMBL" id="JACAZE010000013">
    <property type="protein sequence ID" value="KAF7300514.1"/>
    <property type="molecule type" value="Genomic_DNA"/>
</dbReference>
<accession>A0A8H6SJI5</accession>
<dbReference type="OrthoDB" id="3066887at2759"/>
<evidence type="ECO:0000313" key="2">
    <source>
        <dbReference type="Proteomes" id="UP000613580"/>
    </source>
</evidence>
<dbReference type="SUPFAM" id="SSF52047">
    <property type="entry name" value="RNI-like"/>
    <property type="match status" value="1"/>
</dbReference>
<dbReference type="AlphaFoldDB" id="A0A8H6SJI5"/>
<name>A0A8H6SJI5_MYCCL</name>
<reference evidence="1" key="1">
    <citation type="submission" date="2020-05" db="EMBL/GenBank/DDBJ databases">
        <title>Mycena genomes resolve the evolution of fungal bioluminescence.</title>
        <authorList>
            <person name="Tsai I.J."/>
        </authorList>
    </citation>
    <scope>NUCLEOTIDE SEQUENCE</scope>
    <source>
        <strain evidence="1">110903Hualien_Pintung</strain>
    </source>
</reference>